<organism evidence="2 3">
    <name type="scientific">Nephila pilipes</name>
    <name type="common">Giant wood spider</name>
    <name type="synonym">Nephila maculata</name>
    <dbReference type="NCBI Taxonomy" id="299642"/>
    <lineage>
        <taxon>Eukaryota</taxon>
        <taxon>Metazoa</taxon>
        <taxon>Ecdysozoa</taxon>
        <taxon>Arthropoda</taxon>
        <taxon>Chelicerata</taxon>
        <taxon>Arachnida</taxon>
        <taxon>Araneae</taxon>
        <taxon>Araneomorphae</taxon>
        <taxon>Entelegynae</taxon>
        <taxon>Araneoidea</taxon>
        <taxon>Nephilidae</taxon>
        <taxon>Nephila</taxon>
    </lineage>
</organism>
<gene>
    <name evidence="2" type="ORF">NPIL_369801</name>
</gene>
<reference evidence="2" key="1">
    <citation type="submission" date="2020-08" db="EMBL/GenBank/DDBJ databases">
        <title>Multicomponent nature underlies the extraordinary mechanical properties of spider dragline silk.</title>
        <authorList>
            <person name="Kono N."/>
            <person name="Nakamura H."/>
            <person name="Mori M."/>
            <person name="Yoshida Y."/>
            <person name="Ohtoshi R."/>
            <person name="Malay A.D."/>
            <person name="Moran D.A.P."/>
            <person name="Tomita M."/>
            <person name="Numata K."/>
            <person name="Arakawa K."/>
        </authorList>
    </citation>
    <scope>NUCLEOTIDE SEQUENCE</scope>
</reference>
<sequence>MRMSFVRCFLNFNLRRCFQKSSDKCNESKKHRKRRNKKGHMKRRRKRKSKVNNENIASTVATADGAERRHLFTDWRSSQVQTLVTNVPKEVSDLMLNPGYTSLQINDENWQKKIY</sequence>
<protein>
    <submittedName>
        <fullName evidence="2">Uncharacterized protein</fullName>
    </submittedName>
</protein>
<evidence type="ECO:0000313" key="2">
    <source>
        <dbReference type="EMBL" id="GFU35668.1"/>
    </source>
</evidence>
<feature type="compositionally biased region" description="Basic residues" evidence="1">
    <location>
        <begin position="29"/>
        <end position="50"/>
    </location>
</feature>
<evidence type="ECO:0000256" key="1">
    <source>
        <dbReference type="SAM" id="MobiDB-lite"/>
    </source>
</evidence>
<comment type="caution">
    <text evidence="2">The sequence shown here is derived from an EMBL/GenBank/DDBJ whole genome shotgun (WGS) entry which is preliminary data.</text>
</comment>
<dbReference type="EMBL" id="BMAW01130577">
    <property type="protein sequence ID" value="GFU35668.1"/>
    <property type="molecule type" value="Genomic_DNA"/>
</dbReference>
<feature type="compositionally biased region" description="Polar residues" evidence="1">
    <location>
        <begin position="52"/>
        <end position="61"/>
    </location>
</feature>
<name>A0A8X6QXH8_NEPPI</name>
<evidence type="ECO:0000313" key="3">
    <source>
        <dbReference type="Proteomes" id="UP000887013"/>
    </source>
</evidence>
<keyword evidence="3" id="KW-1185">Reference proteome</keyword>
<dbReference type="AlphaFoldDB" id="A0A8X6QXH8"/>
<feature type="region of interest" description="Disordered" evidence="1">
    <location>
        <begin position="23"/>
        <end position="62"/>
    </location>
</feature>
<dbReference type="Proteomes" id="UP000887013">
    <property type="component" value="Unassembled WGS sequence"/>
</dbReference>
<proteinExistence type="predicted"/>
<accession>A0A8X6QXH8</accession>